<dbReference type="SUPFAM" id="SSF52980">
    <property type="entry name" value="Restriction endonuclease-like"/>
    <property type="match status" value="1"/>
</dbReference>
<keyword evidence="3" id="KW-0540">Nuclease</keyword>
<accession>A0A378JXG9</accession>
<evidence type="ECO:0000256" key="1">
    <source>
        <dbReference type="ARBA" id="ARBA00006738"/>
    </source>
</evidence>
<organism evidence="3 4">
    <name type="scientific">Legionella busanensis</name>
    <dbReference type="NCBI Taxonomy" id="190655"/>
    <lineage>
        <taxon>Bacteria</taxon>
        <taxon>Pseudomonadati</taxon>
        <taxon>Pseudomonadota</taxon>
        <taxon>Gammaproteobacteria</taxon>
        <taxon>Legionellales</taxon>
        <taxon>Legionellaceae</taxon>
        <taxon>Legionella</taxon>
    </lineage>
</organism>
<dbReference type="Gene3D" id="3.40.1350.10">
    <property type="match status" value="1"/>
</dbReference>
<dbReference type="OrthoDB" id="9794876at2"/>
<dbReference type="RefSeq" id="WP_115332440.1">
    <property type="nucleotide sequence ID" value="NZ_CAAAHP010000003.1"/>
</dbReference>
<comment type="similarity">
    <text evidence="1 2">Belongs to the UPF0102 family.</text>
</comment>
<dbReference type="InterPro" id="IPR011335">
    <property type="entry name" value="Restrct_endonuc-II-like"/>
</dbReference>
<dbReference type="NCBIfam" id="TIGR00252">
    <property type="entry name" value="YraN family protein"/>
    <property type="match status" value="1"/>
</dbReference>
<gene>
    <name evidence="3" type="ORF">NCTC13316_03048</name>
</gene>
<dbReference type="GO" id="GO:0003676">
    <property type="term" value="F:nucleic acid binding"/>
    <property type="evidence" value="ECO:0007669"/>
    <property type="project" value="InterPro"/>
</dbReference>
<sequence>MSRKLGLAAEEQACNYLLQQGLVLLASNYQCRWGEIDLVMKDREYLVFIEVRARSSALFGGPFASITAAKQSKITKTANHFILTKNWSDKYPVRFDVIGIDQQKLQWLKNAF</sequence>
<proteinExistence type="inferred from homology"/>
<dbReference type="NCBIfam" id="NF009150">
    <property type="entry name" value="PRK12497.1-3"/>
    <property type="match status" value="1"/>
</dbReference>
<keyword evidence="3" id="KW-0378">Hydrolase</keyword>
<dbReference type="Proteomes" id="UP000254794">
    <property type="component" value="Unassembled WGS sequence"/>
</dbReference>
<keyword evidence="4" id="KW-1185">Reference proteome</keyword>
<protein>
    <recommendedName>
        <fullName evidence="2">UPF0102 protein NCTC13316_03048</fullName>
    </recommendedName>
</protein>
<dbReference type="InterPro" id="IPR003509">
    <property type="entry name" value="UPF0102_YraN-like"/>
</dbReference>
<dbReference type="CDD" id="cd20736">
    <property type="entry name" value="PoNe_Nuclease"/>
    <property type="match status" value="1"/>
</dbReference>
<dbReference type="HAMAP" id="MF_00048">
    <property type="entry name" value="UPF0102"/>
    <property type="match status" value="1"/>
</dbReference>
<dbReference type="PANTHER" id="PTHR34039:SF1">
    <property type="entry name" value="UPF0102 PROTEIN YRAN"/>
    <property type="match status" value="1"/>
</dbReference>
<reference evidence="3 4" key="1">
    <citation type="submission" date="2018-06" db="EMBL/GenBank/DDBJ databases">
        <authorList>
            <consortium name="Pathogen Informatics"/>
            <person name="Doyle S."/>
        </authorList>
    </citation>
    <scope>NUCLEOTIDE SEQUENCE [LARGE SCALE GENOMIC DNA]</scope>
    <source>
        <strain evidence="3 4">NCTC13316</strain>
    </source>
</reference>
<dbReference type="Pfam" id="PF02021">
    <property type="entry name" value="UPF0102"/>
    <property type="match status" value="1"/>
</dbReference>
<dbReference type="GO" id="GO:0004519">
    <property type="term" value="F:endonuclease activity"/>
    <property type="evidence" value="ECO:0007669"/>
    <property type="project" value="UniProtKB-KW"/>
</dbReference>
<evidence type="ECO:0000313" key="3">
    <source>
        <dbReference type="EMBL" id="STX52922.1"/>
    </source>
</evidence>
<dbReference type="EMBL" id="UGOD01000001">
    <property type="protein sequence ID" value="STX52922.1"/>
    <property type="molecule type" value="Genomic_DNA"/>
</dbReference>
<dbReference type="PANTHER" id="PTHR34039">
    <property type="entry name" value="UPF0102 PROTEIN YRAN"/>
    <property type="match status" value="1"/>
</dbReference>
<dbReference type="InterPro" id="IPR011856">
    <property type="entry name" value="tRNA_endonuc-like_dom_sf"/>
</dbReference>
<dbReference type="AlphaFoldDB" id="A0A378JXG9"/>
<evidence type="ECO:0000313" key="4">
    <source>
        <dbReference type="Proteomes" id="UP000254794"/>
    </source>
</evidence>
<keyword evidence="3" id="KW-0255">Endonuclease</keyword>
<name>A0A378JXG9_9GAMM</name>
<evidence type="ECO:0000256" key="2">
    <source>
        <dbReference type="HAMAP-Rule" id="MF_00048"/>
    </source>
</evidence>